<reference evidence="1" key="1">
    <citation type="journal article" date="2020" name="mSystems">
        <title>Genome- and Community-Level Interaction Insights into Carbon Utilization and Element Cycling Functions of Hydrothermarchaeota in Hydrothermal Sediment.</title>
        <authorList>
            <person name="Zhou Z."/>
            <person name="Liu Y."/>
            <person name="Xu W."/>
            <person name="Pan J."/>
            <person name="Luo Z.H."/>
            <person name="Li M."/>
        </authorList>
    </citation>
    <scope>NUCLEOTIDE SEQUENCE [LARGE SCALE GENOMIC DNA]</scope>
    <source>
        <strain evidence="1">SpSt-1071</strain>
    </source>
</reference>
<gene>
    <name evidence="1" type="ORF">ENM28_02080</name>
</gene>
<dbReference type="EMBL" id="DRXE01000077">
    <property type="protein sequence ID" value="HHM67508.1"/>
    <property type="molecule type" value="Genomic_DNA"/>
</dbReference>
<sequence>MSSNPRLIWKLPQVLRAEGISVYRLVGVLSGRVSRTTLYSWVWQAPHRPDTATLAWVLWGLRKLTGKPYGVQDLLEYAEGGEDA</sequence>
<name>A0A7C5VF14_9DEIN</name>
<evidence type="ECO:0000313" key="1">
    <source>
        <dbReference type="EMBL" id="HHM67508.1"/>
    </source>
</evidence>
<accession>A0A7C5VF14</accession>
<organism evidence="1">
    <name type="scientific">Thermus caliditerrae</name>
    <dbReference type="NCBI Taxonomy" id="1330700"/>
    <lineage>
        <taxon>Bacteria</taxon>
        <taxon>Thermotogati</taxon>
        <taxon>Deinococcota</taxon>
        <taxon>Deinococci</taxon>
        <taxon>Thermales</taxon>
        <taxon>Thermaceae</taxon>
        <taxon>Thermus</taxon>
    </lineage>
</organism>
<protein>
    <recommendedName>
        <fullName evidence="2">XRE family transcriptional regulator</fullName>
    </recommendedName>
</protein>
<proteinExistence type="predicted"/>
<dbReference type="AlphaFoldDB" id="A0A7C5VF14"/>
<evidence type="ECO:0008006" key="2">
    <source>
        <dbReference type="Google" id="ProtNLM"/>
    </source>
</evidence>
<comment type="caution">
    <text evidence="1">The sequence shown here is derived from an EMBL/GenBank/DDBJ whole genome shotgun (WGS) entry which is preliminary data.</text>
</comment>